<name>A0ABQ4SI22_9HYPH</name>
<evidence type="ECO:0000313" key="2">
    <source>
        <dbReference type="Proteomes" id="UP001055153"/>
    </source>
</evidence>
<accession>A0ABQ4SI22</accession>
<reference evidence="1" key="2">
    <citation type="submission" date="2021-08" db="EMBL/GenBank/DDBJ databases">
        <authorList>
            <person name="Tani A."/>
            <person name="Ola A."/>
            <person name="Ogura Y."/>
            <person name="Katsura K."/>
            <person name="Hayashi T."/>
        </authorList>
    </citation>
    <scope>NUCLEOTIDE SEQUENCE</scope>
    <source>
        <strain evidence="1">DSM 17168</strain>
    </source>
</reference>
<dbReference type="EMBL" id="BPQQ01000036">
    <property type="protein sequence ID" value="GJE01311.1"/>
    <property type="molecule type" value="Genomic_DNA"/>
</dbReference>
<organism evidence="1 2">
    <name type="scientific">Methylobacterium isbiliense</name>
    <dbReference type="NCBI Taxonomy" id="315478"/>
    <lineage>
        <taxon>Bacteria</taxon>
        <taxon>Pseudomonadati</taxon>
        <taxon>Pseudomonadota</taxon>
        <taxon>Alphaproteobacteria</taxon>
        <taxon>Hyphomicrobiales</taxon>
        <taxon>Methylobacteriaceae</taxon>
        <taxon>Methylobacterium</taxon>
    </lineage>
</organism>
<proteinExistence type="predicted"/>
<sequence>MANAPLSSDPAMEPAMARALTLIHGCVGLLGEGWPVRGLSVARLEALLGGVGRARR</sequence>
<keyword evidence="2" id="KW-1185">Reference proteome</keyword>
<dbReference type="Proteomes" id="UP001055153">
    <property type="component" value="Unassembled WGS sequence"/>
</dbReference>
<evidence type="ECO:0000313" key="1">
    <source>
        <dbReference type="EMBL" id="GJE01311.1"/>
    </source>
</evidence>
<protein>
    <submittedName>
        <fullName evidence="1">Uncharacterized protein</fullName>
    </submittedName>
</protein>
<gene>
    <name evidence="1" type="ORF">GMJLKIPL_3241</name>
</gene>
<comment type="caution">
    <text evidence="1">The sequence shown here is derived from an EMBL/GenBank/DDBJ whole genome shotgun (WGS) entry which is preliminary data.</text>
</comment>
<reference evidence="1" key="1">
    <citation type="journal article" date="2021" name="Front. Microbiol.">
        <title>Comprehensive Comparative Genomics and Phenotyping of Methylobacterium Species.</title>
        <authorList>
            <person name="Alessa O."/>
            <person name="Ogura Y."/>
            <person name="Fujitani Y."/>
            <person name="Takami H."/>
            <person name="Hayashi T."/>
            <person name="Sahin N."/>
            <person name="Tani A."/>
        </authorList>
    </citation>
    <scope>NUCLEOTIDE SEQUENCE</scope>
    <source>
        <strain evidence="1">DSM 17168</strain>
    </source>
</reference>
<dbReference type="RefSeq" id="WP_238236139.1">
    <property type="nucleotide sequence ID" value="NZ_BPQQ01000036.1"/>
</dbReference>